<dbReference type="Pfam" id="PF00106">
    <property type="entry name" value="adh_short"/>
    <property type="match status" value="1"/>
</dbReference>
<protein>
    <submittedName>
        <fullName evidence="4">Short-chain dehydrogenase</fullName>
    </submittedName>
</protein>
<evidence type="ECO:0000313" key="4">
    <source>
        <dbReference type="EMBL" id="TFE87229.1"/>
    </source>
</evidence>
<sequence>MKLTGKRALVTGASRGVGRQIALGLAAEGCNLVLHGRKAEHLAETLELLKPYGVEVEVTAAELASPEETDRLIADVLARFGGVDILYNNAAVSVQGKNICEFGEDEWKALFQVNVFSLVKLCNAFAPGMRERGYGRIVNLSSGIKDQPQYAPYSVSKAAVDKFTQDLSYEFKDSAVRVNFLDPGWLRTDLGGPNADNEVTTVLPGALAPVLIEDDGPTGRHYSAQAYRS</sequence>
<evidence type="ECO:0000256" key="1">
    <source>
        <dbReference type="ARBA" id="ARBA00006484"/>
    </source>
</evidence>
<dbReference type="PANTHER" id="PTHR42901">
    <property type="entry name" value="ALCOHOL DEHYDROGENASE"/>
    <property type="match status" value="1"/>
</dbReference>
<evidence type="ECO:0000256" key="2">
    <source>
        <dbReference type="ARBA" id="ARBA00023002"/>
    </source>
</evidence>
<organism evidence="4 5">
    <name type="scientific">Paenibacillus athensensis</name>
    <dbReference type="NCBI Taxonomy" id="1967502"/>
    <lineage>
        <taxon>Bacteria</taxon>
        <taxon>Bacillati</taxon>
        <taxon>Bacillota</taxon>
        <taxon>Bacilli</taxon>
        <taxon>Bacillales</taxon>
        <taxon>Paenibacillaceae</taxon>
        <taxon>Paenibacillus</taxon>
    </lineage>
</organism>
<dbReference type="InterPro" id="IPR002347">
    <property type="entry name" value="SDR_fam"/>
</dbReference>
<keyword evidence="5" id="KW-1185">Reference proteome</keyword>
<dbReference type="RefSeq" id="WP_134753231.1">
    <property type="nucleotide sequence ID" value="NZ_MYFO02000002.1"/>
</dbReference>
<name>A0A4Y8Q0Q4_9BACL</name>
<dbReference type="PRINTS" id="PR00080">
    <property type="entry name" value="SDRFAMILY"/>
</dbReference>
<dbReference type="AlphaFoldDB" id="A0A4Y8Q0Q4"/>
<accession>A0A4Y8Q0Q4</accession>
<keyword evidence="2" id="KW-0560">Oxidoreductase</keyword>
<proteinExistence type="inferred from homology"/>
<dbReference type="EMBL" id="MYFO01000014">
    <property type="protein sequence ID" value="TFE87229.1"/>
    <property type="molecule type" value="Genomic_DNA"/>
</dbReference>
<dbReference type="Gene3D" id="3.40.50.720">
    <property type="entry name" value="NAD(P)-binding Rossmann-like Domain"/>
    <property type="match status" value="1"/>
</dbReference>
<gene>
    <name evidence="4" type="ORF">B5M42_12320</name>
</gene>
<dbReference type="OrthoDB" id="5786478at2"/>
<dbReference type="GO" id="GO:0016491">
    <property type="term" value="F:oxidoreductase activity"/>
    <property type="evidence" value="ECO:0007669"/>
    <property type="project" value="UniProtKB-KW"/>
</dbReference>
<comment type="similarity">
    <text evidence="1 3">Belongs to the short-chain dehydrogenases/reductases (SDR) family.</text>
</comment>
<dbReference type="PRINTS" id="PR00081">
    <property type="entry name" value="GDHRDH"/>
</dbReference>
<dbReference type="SUPFAM" id="SSF51735">
    <property type="entry name" value="NAD(P)-binding Rossmann-fold domains"/>
    <property type="match status" value="1"/>
</dbReference>
<dbReference type="CDD" id="cd05233">
    <property type="entry name" value="SDR_c"/>
    <property type="match status" value="1"/>
</dbReference>
<reference evidence="4 5" key="1">
    <citation type="submission" date="2017-03" db="EMBL/GenBank/DDBJ databases">
        <title>Isolation of Levoglucosan Utilizing Bacteria.</title>
        <authorList>
            <person name="Arya A.S."/>
        </authorList>
    </citation>
    <scope>NUCLEOTIDE SEQUENCE [LARGE SCALE GENOMIC DNA]</scope>
    <source>
        <strain evidence="4 5">MEC069</strain>
    </source>
</reference>
<dbReference type="PANTHER" id="PTHR42901:SF1">
    <property type="entry name" value="ALCOHOL DEHYDROGENASE"/>
    <property type="match status" value="1"/>
</dbReference>
<evidence type="ECO:0000313" key="5">
    <source>
        <dbReference type="Proteomes" id="UP000298246"/>
    </source>
</evidence>
<dbReference type="Proteomes" id="UP000298246">
    <property type="component" value="Unassembled WGS sequence"/>
</dbReference>
<comment type="caution">
    <text evidence="4">The sequence shown here is derived from an EMBL/GenBank/DDBJ whole genome shotgun (WGS) entry which is preliminary data.</text>
</comment>
<dbReference type="InterPro" id="IPR036291">
    <property type="entry name" value="NAD(P)-bd_dom_sf"/>
</dbReference>
<evidence type="ECO:0000256" key="3">
    <source>
        <dbReference type="RuleBase" id="RU000363"/>
    </source>
</evidence>